<dbReference type="PANTHER" id="PTHR24148:SF64">
    <property type="entry name" value="HETEROKARYON INCOMPATIBILITY DOMAIN-CONTAINING PROTEIN"/>
    <property type="match status" value="1"/>
</dbReference>
<evidence type="ECO:0000313" key="3">
    <source>
        <dbReference type="EMBL" id="TRX96345.1"/>
    </source>
</evidence>
<dbReference type="Proteomes" id="UP000319160">
    <property type="component" value="Unassembled WGS sequence"/>
</dbReference>
<evidence type="ECO:0000313" key="4">
    <source>
        <dbReference type="Proteomes" id="UP000319160"/>
    </source>
</evidence>
<keyword evidence="4" id="KW-1185">Reference proteome</keyword>
<dbReference type="Pfam" id="PF06985">
    <property type="entry name" value="HET"/>
    <property type="match status" value="1"/>
</dbReference>
<reference evidence="4" key="1">
    <citation type="submission" date="2019-06" db="EMBL/GenBank/DDBJ databases">
        <title>Draft genome sequence of the griseofulvin-producing fungus Xylaria cubensis strain G536.</title>
        <authorList>
            <person name="Mead M.E."/>
            <person name="Raja H.A."/>
            <person name="Steenwyk J.L."/>
            <person name="Knowles S.L."/>
            <person name="Oberlies N.H."/>
            <person name="Rokas A."/>
        </authorList>
    </citation>
    <scope>NUCLEOTIDE SEQUENCE [LARGE SCALE GENOMIC DNA]</scope>
    <source>
        <strain evidence="4">G536</strain>
    </source>
</reference>
<dbReference type="EMBL" id="VFLP01000011">
    <property type="protein sequence ID" value="TRX96345.1"/>
    <property type="molecule type" value="Genomic_DNA"/>
</dbReference>
<accession>A0A553I822</accession>
<gene>
    <name evidence="3" type="ORF">FHL15_002617</name>
</gene>
<dbReference type="AlphaFoldDB" id="A0A553I822"/>
<organism evidence="3 4">
    <name type="scientific">Xylaria flabelliformis</name>
    <dbReference type="NCBI Taxonomy" id="2512241"/>
    <lineage>
        <taxon>Eukaryota</taxon>
        <taxon>Fungi</taxon>
        <taxon>Dikarya</taxon>
        <taxon>Ascomycota</taxon>
        <taxon>Pezizomycotina</taxon>
        <taxon>Sordariomycetes</taxon>
        <taxon>Xylariomycetidae</taxon>
        <taxon>Xylariales</taxon>
        <taxon>Xylariaceae</taxon>
        <taxon>Xylaria</taxon>
    </lineage>
</organism>
<proteinExistence type="predicted"/>
<dbReference type="InterPro" id="IPR052895">
    <property type="entry name" value="HetReg/Transcr_Mod"/>
</dbReference>
<evidence type="ECO:0000259" key="2">
    <source>
        <dbReference type="Pfam" id="PF06985"/>
    </source>
</evidence>
<protein>
    <recommendedName>
        <fullName evidence="2">Heterokaryon incompatibility domain-containing protein</fullName>
    </recommendedName>
</protein>
<name>A0A553I822_9PEZI</name>
<feature type="compositionally biased region" description="Basic and acidic residues" evidence="1">
    <location>
        <begin position="611"/>
        <end position="628"/>
    </location>
</feature>
<dbReference type="OrthoDB" id="2157530at2759"/>
<feature type="region of interest" description="Disordered" evidence="1">
    <location>
        <begin position="610"/>
        <end position="635"/>
    </location>
</feature>
<sequence>MSFFYYNLLTVLNSRVGRDPVGRGSSSNTNSGFPPVSYVDPTQADRVELFSKERQKQHDLLADLGLKFLQGQNKRKGKDFYKSISLNYSYINLQTLVPESDISFKPKPGLWKLIDPVVPRAKADPMGDWPSRLLHVPTMCSMSWAPGNVYGGCYKEPRYAVLSYTWGRWELPSNHEPPHPALNVVGIPWRIPPVSEELFTVEEFETTIRKCACEAGADFIWVDVACIDQRAESPQKMQEIGRQAKIFRGASQAFVWLLPLPNFPKYNTLSEVSDLPSSATRPSQSPMLLEQWLRVLERAYTHLQDIFERWYLEFGALSSYLTKGLEASKNLKPSPATFWHFTRAVNPVLFTLTCMPWFSSIWTLQEAFLQPTSIVADRTGSFAKSHISGNLYTLQDVVFYCKAFYQLPSTSKEFKNLGQISIWELQWVEMIERTGLHHLADRDRLTLYSCSGERNAMDEKDRIYGIMQIWNFQVGAAASAQLLLPAAVKGKGEQDQDVLRQKAKQDWTLQDLELELGKCLLLDLPIESQIQVHEMAVENRQSWRISRSSATPLEFLKFDEFGRLEGEIRDSTRKATKLELREVNGSTYAYFEGLACEFKTVQRAWTTLSTDNDHGGQADPDKATRDAEATGGSGRRKRPFRLRICLDHTAVINHEMLHQGISLQNVVEGKQLDVAEAISKCFEHLGRSISIFMLGILSQARNEEPMENPDIAIGLIAMLAPDNVIGGWYKRLGICCWDVPSSSNEMSSEATMEAVNIVSGISSNWSQLECIFG</sequence>
<comment type="caution">
    <text evidence="3">The sequence shown here is derived from an EMBL/GenBank/DDBJ whole genome shotgun (WGS) entry which is preliminary data.</text>
</comment>
<evidence type="ECO:0000256" key="1">
    <source>
        <dbReference type="SAM" id="MobiDB-lite"/>
    </source>
</evidence>
<dbReference type="InterPro" id="IPR010730">
    <property type="entry name" value="HET"/>
</dbReference>
<dbReference type="PANTHER" id="PTHR24148">
    <property type="entry name" value="ANKYRIN REPEAT DOMAIN-CONTAINING PROTEIN 39 HOMOLOG-RELATED"/>
    <property type="match status" value="1"/>
</dbReference>
<feature type="domain" description="Heterokaryon incompatibility" evidence="2">
    <location>
        <begin position="159"/>
        <end position="366"/>
    </location>
</feature>
<dbReference type="STRING" id="2512241.A0A553I822"/>